<name>A0A146M8X3_LYGHE</name>
<protein>
    <submittedName>
        <fullName evidence="1">Uncharacterized protein</fullName>
    </submittedName>
</protein>
<evidence type="ECO:0000313" key="1">
    <source>
        <dbReference type="EMBL" id="JAQ16204.1"/>
    </source>
</evidence>
<feature type="non-terminal residue" evidence="1">
    <location>
        <position position="1"/>
    </location>
</feature>
<proteinExistence type="predicted"/>
<dbReference type="EMBL" id="GDHC01002425">
    <property type="protein sequence ID" value="JAQ16204.1"/>
    <property type="molecule type" value="Transcribed_RNA"/>
</dbReference>
<reference evidence="1" key="1">
    <citation type="journal article" date="2016" name="Gigascience">
        <title>De novo construction of an expanded transcriptome assembly for the western tarnished plant bug, Lygus hesperus.</title>
        <authorList>
            <person name="Tassone E.E."/>
            <person name="Geib S.M."/>
            <person name="Hall B."/>
            <person name="Fabrick J.A."/>
            <person name="Brent C.S."/>
            <person name="Hull J.J."/>
        </authorList>
    </citation>
    <scope>NUCLEOTIDE SEQUENCE</scope>
</reference>
<accession>A0A146M8X3</accession>
<sequence>LCHCQNENNGLCLAEGINSSNASNDNISDNNEDNIRNSLRVISSIRHFLLVVPAALLVDVVVAKEYSNSSSINKNKESTSVVHAAECVVMTHHYHSHLLRCQVLQVQTAIIVSVVDASLFHTISNIEWMLPLIFIVTPTSMPVAM</sequence>
<dbReference type="AlphaFoldDB" id="A0A146M8X3"/>
<organism evidence="1">
    <name type="scientific">Lygus hesperus</name>
    <name type="common">Western plant bug</name>
    <dbReference type="NCBI Taxonomy" id="30085"/>
    <lineage>
        <taxon>Eukaryota</taxon>
        <taxon>Metazoa</taxon>
        <taxon>Ecdysozoa</taxon>
        <taxon>Arthropoda</taxon>
        <taxon>Hexapoda</taxon>
        <taxon>Insecta</taxon>
        <taxon>Pterygota</taxon>
        <taxon>Neoptera</taxon>
        <taxon>Paraneoptera</taxon>
        <taxon>Hemiptera</taxon>
        <taxon>Heteroptera</taxon>
        <taxon>Panheteroptera</taxon>
        <taxon>Cimicomorpha</taxon>
        <taxon>Miridae</taxon>
        <taxon>Mirini</taxon>
        <taxon>Lygus</taxon>
    </lineage>
</organism>
<gene>
    <name evidence="1" type="ORF">g.12193</name>
</gene>